<comment type="caution">
    <text evidence="1">The sequence shown here is derived from an EMBL/GenBank/DDBJ whole genome shotgun (WGS) entry which is preliminary data.</text>
</comment>
<organism evidence="1 2">
    <name type="scientific">Spirosoma telluris</name>
    <dbReference type="NCBI Taxonomy" id="2183553"/>
    <lineage>
        <taxon>Bacteria</taxon>
        <taxon>Pseudomonadati</taxon>
        <taxon>Bacteroidota</taxon>
        <taxon>Cytophagia</taxon>
        <taxon>Cytophagales</taxon>
        <taxon>Cytophagaceae</taxon>
        <taxon>Spirosoma</taxon>
    </lineage>
</organism>
<name>A0A327NS97_9BACT</name>
<dbReference type="EMBL" id="QLII01000001">
    <property type="protein sequence ID" value="RAI77605.1"/>
    <property type="molecule type" value="Genomic_DNA"/>
</dbReference>
<accession>A0A327NS97</accession>
<dbReference type="OrthoDB" id="9949382at2"/>
<reference evidence="1 2" key="1">
    <citation type="submission" date="2018-06" db="EMBL/GenBank/DDBJ databases">
        <title>Spirosoma sp. HMF3257 Genome sequencing and assembly.</title>
        <authorList>
            <person name="Kang H."/>
            <person name="Cha I."/>
            <person name="Kim H."/>
            <person name="Kang J."/>
            <person name="Joh K."/>
        </authorList>
    </citation>
    <scope>NUCLEOTIDE SEQUENCE [LARGE SCALE GENOMIC DNA]</scope>
    <source>
        <strain evidence="1 2">HMF3257</strain>
    </source>
</reference>
<protein>
    <submittedName>
        <fullName evidence="1">Uncharacterized protein</fullName>
    </submittedName>
</protein>
<dbReference type="AlphaFoldDB" id="A0A327NS97"/>
<dbReference type="Proteomes" id="UP000249016">
    <property type="component" value="Unassembled WGS sequence"/>
</dbReference>
<evidence type="ECO:0000313" key="1">
    <source>
        <dbReference type="EMBL" id="RAI77605.1"/>
    </source>
</evidence>
<dbReference type="RefSeq" id="WP_111348427.1">
    <property type="nucleotide sequence ID" value="NZ_QLII01000001.1"/>
</dbReference>
<gene>
    <name evidence="1" type="ORF">HMF3257_31850</name>
</gene>
<evidence type="ECO:0000313" key="2">
    <source>
        <dbReference type="Proteomes" id="UP000249016"/>
    </source>
</evidence>
<proteinExistence type="predicted"/>
<sequence>MDKKVTAIAGLALGAVLAAGYGLYKYFGKKSDKSTTNDSGHETSRNGLSNGFMGNSLIKSINLYGGHVDNGLVGGGLTLSPTWQTH</sequence>
<keyword evidence="2" id="KW-1185">Reference proteome</keyword>